<dbReference type="InterPro" id="IPR036388">
    <property type="entry name" value="WH-like_DNA-bd_sf"/>
</dbReference>
<evidence type="ECO:0000313" key="7">
    <source>
        <dbReference type="Proteomes" id="UP001214441"/>
    </source>
</evidence>
<dbReference type="SMART" id="SM00345">
    <property type="entry name" value="HTH_GNTR"/>
    <property type="match status" value="2"/>
</dbReference>
<evidence type="ECO:0000256" key="1">
    <source>
        <dbReference type="ARBA" id="ARBA00023015"/>
    </source>
</evidence>
<dbReference type="PANTHER" id="PTHR43537:SF5">
    <property type="entry name" value="UXU OPERON TRANSCRIPTIONAL REGULATOR"/>
    <property type="match status" value="1"/>
</dbReference>
<comment type="caution">
    <text evidence="6">The sequence shown here is derived from an EMBL/GenBank/DDBJ whole genome shotgun (WGS) entry which is preliminary data.</text>
</comment>
<feature type="domain" description="HTH gntR-type" evidence="5">
    <location>
        <begin position="124"/>
        <end position="191"/>
    </location>
</feature>
<keyword evidence="2" id="KW-0238">DNA-binding</keyword>
<feature type="region of interest" description="Disordered" evidence="4">
    <location>
        <begin position="1"/>
        <end position="28"/>
    </location>
</feature>
<evidence type="ECO:0000259" key="5">
    <source>
        <dbReference type="PROSITE" id="PS50949"/>
    </source>
</evidence>
<evidence type="ECO:0000256" key="2">
    <source>
        <dbReference type="ARBA" id="ARBA00023125"/>
    </source>
</evidence>
<keyword evidence="7" id="KW-1185">Reference proteome</keyword>
<organism evidence="6 7">
    <name type="scientific">Streptomyces iconiensis</name>
    <dbReference type="NCBI Taxonomy" id="1384038"/>
    <lineage>
        <taxon>Bacteria</taxon>
        <taxon>Bacillati</taxon>
        <taxon>Actinomycetota</taxon>
        <taxon>Actinomycetes</taxon>
        <taxon>Kitasatosporales</taxon>
        <taxon>Streptomycetaceae</taxon>
        <taxon>Streptomyces</taxon>
    </lineage>
</organism>
<dbReference type="EMBL" id="JANCPR020000038">
    <property type="protein sequence ID" value="MDJ1136281.1"/>
    <property type="molecule type" value="Genomic_DNA"/>
</dbReference>
<dbReference type="PANTHER" id="PTHR43537">
    <property type="entry name" value="TRANSCRIPTIONAL REGULATOR, GNTR FAMILY"/>
    <property type="match status" value="1"/>
</dbReference>
<evidence type="ECO:0000313" key="6">
    <source>
        <dbReference type="EMBL" id="MDJ1136281.1"/>
    </source>
</evidence>
<evidence type="ECO:0000256" key="3">
    <source>
        <dbReference type="ARBA" id="ARBA00023163"/>
    </source>
</evidence>
<dbReference type="RefSeq" id="WP_274047018.1">
    <property type="nucleotide sequence ID" value="NZ_JANCPR020000038.1"/>
</dbReference>
<protein>
    <submittedName>
        <fullName evidence="6">GntR family transcriptional regulator</fullName>
    </submittedName>
</protein>
<dbReference type="Pfam" id="PF00392">
    <property type="entry name" value="GntR"/>
    <property type="match status" value="2"/>
</dbReference>
<keyword evidence="1" id="KW-0805">Transcription regulation</keyword>
<sequence>MNSHTPTCPPANDPQALESGRRRDLSSTVRKLSFTHGPMAMRSTAAVLNGYDRAYTYIAEWLPLARERREGAGGSPADQARWDRLMAAVVRPEGRKDTSYEGLIVLTNNGRELLHALAETESPSPPVEQIARHIRNSLKNGTYPPGALLPVGRIATRLGAPHSSVRLALADLAASGTVEMHNEGRARVPGVDRHRNLPGQIAAWLRTLIASDVLPIGKRLPSRAELSRIVVTNAQPVNEALQILAGEQVIKFGPSLRPFVPPGTRIPEEPDTSAACASQLQPAQQLDDDSDLRPSAIRESVRKAHTWWRRRLSPHPASLEHCIGHLCAARQHLTPSALATDARLSAHASGTPRAVARRALVTEAALQDPAADLRIWRTACLATAVNDLLRLTELHQL</sequence>
<reference evidence="6 7" key="1">
    <citation type="submission" date="2023-05" db="EMBL/GenBank/DDBJ databases">
        <title>Streptantibioticus silvisoli sp. nov., acidotolerant actinomycetes 1 from pine litter.</title>
        <authorList>
            <person name="Swiecimska M."/>
            <person name="Golinska P."/>
            <person name="Sangal V."/>
            <person name="Wachnowicz B."/>
            <person name="Goodfellow M."/>
        </authorList>
    </citation>
    <scope>NUCLEOTIDE SEQUENCE [LARGE SCALE GENOMIC DNA]</scope>
    <source>
        <strain evidence="6 7">DSM 42109</strain>
    </source>
</reference>
<dbReference type="Proteomes" id="UP001214441">
    <property type="component" value="Unassembled WGS sequence"/>
</dbReference>
<name>A0ABT7A4P3_9ACTN</name>
<dbReference type="Gene3D" id="1.10.10.10">
    <property type="entry name" value="Winged helix-like DNA-binding domain superfamily/Winged helix DNA-binding domain"/>
    <property type="match status" value="2"/>
</dbReference>
<keyword evidence="3" id="KW-0804">Transcription</keyword>
<proteinExistence type="predicted"/>
<dbReference type="PROSITE" id="PS50949">
    <property type="entry name" value="HTH_GNTR"/>
    <property type="match status" value="1"/>
</dbReference>
<dbReference type="InterPro" id="IPR036390">
    <property type="entry name" value="WH_DNA-bd_sf"/>
</dbReference>
<dbReference type="InterPro" id="IPR000524">
    <property type="entry name" value="Tscrpt_reg_HTH_GntR"/>
</dbReference>
<accession>A0ABT7A4P3</accession>
<dbReference type="SUPFAM" id="SSF46785">
    <property type="entry name" value="Winged helix' DNA-binding domain"/>
    <property type="match status" value="2"/>
</dbReference>
<gene>
    <name evidence="6" type="ORF">NMN56_030910</name>
</gene>
<evidence type="ECO:0000256" key="4">
    <source>
        <dbReference type="SAM" id="MobiDB-lite"/>
    </source>
</evidence>